<dbReference type="Gene3D" id="1.25.40.10">
    <property type="entry name" value="Tetratricopeptide repeat domain"/>
    <property type="match status" value="3"/>
</dbReference>
<dbReference type="InterPro" id="IPR052748">
    <property type="entry name" value="ISR_Activator"/>
</dbReference>
<dbReference type="Pfam" id="PF00069">
    <property type="entry name" value="Pkinase"/>
    <property type="match status" value="1"/>
</dbReference>
<dbReference type="PANTHER" id="PTHR45011">
    <property type="entry name" value="DAP3-BINDING CELL DEATH ENHANCER 1"/>
    <property type="match status" value="1"/>
</dbReference>
<evidence type="ECO:0000313" key="3">
    <source>
        <dbReference type="Proteomes" id="UP001470230"/>
    </source>
</evidence>
<dbReference type="InterPro" id="IPR011990">
    <property type="entry name" value="TPR-like_helical_dom_sf"/>
</dbReference>
<dbReference type="PANTHER" id="PTHR45011:SF1">
    <property type="entry name" value="DAP3-BINDING CELL DEATH ENHANCER 1"/>
    <property type="match status" value="1"/>
</dbReference>
<dbReference type="EMBL" id="JAPFFF010000003">
    <property type="protein sequence ID" value="KAK8895196.1"/>
    <property type="molecule type" value="Genomic_DNA"/>
</dbReference>
<evidence type="ECO:0000259" key="1">
    <source>
        <dbReference type="PROSITE" id="PS50011"/>
    </source>
</evidence>
<protein>
    <recommendedName>
        <fullName evidence="1">Protein kinase domain-containing protein</fullName>
    </recommendedName>
</protein>
<gene>
    <name evidence="2" type="ORF">M9Y10_023638</name>
</gene>
<reference evidence="2 3" key="1">
    <citation type="submission" date="2024-04" db="EMBL/GenBank/DDBJ databases">
        <title>Tritrichomonas musculus Genome.</title>
        <authorList>
            <person name="Alves-Ferreira E."/>
            <person name="Grigg M."/>
            <person name="Lorenzi H."/>
            <person name="Galac M."/>
        </authorList>
    </citation>
    <scope>NUCLEOTIDE SEQUENCE [LARGE SCALE GENOMIC DNA]</scope>
    <source>
        <strain evidence="2 3">EAF2021</strain>
    </source>
</reference>
<dbReference type="Pfam" id="PF08238">
    <property type="entry name" value="Sel1"/>
    <property type="match status" value="12"/>
</dbReference>
<dbReference type="Pfam" id="PF07720">
    <property type="entry name" value="TPR_3"/>
    <property type="match status" value="1"/>
</dbReference>
<dbReference type="PROSITE" id="PS50011">
    <property type="entry name" value="PROTEIN_KINASE_DOM"/>
    <property type="match status" value="1"/>
</dbReference>
<dbReference type="CDD" id="cd00180">
    <property type="entry name" value="PKc"/>
    <property type="match status" value="1"/>
</dbReference>
<dbReference type="InterPro" id="IPR011716">
    <property type="entry name" value="TPR-3"/>
</dbReference>
<dbReference type="InterPro" id="IPR000719">
    <property type="entry name" value="Prot_kinase_dom"/>
</dbReference>
<name>A0ABR2KVT8_9EUKA</name>
<dbReference type="SMART" id="SM00671">
    <property type="entry name" value="SEL1"/>
    <property type="match status" value="13"/>
</dbReference>
<dbReference type="Gene3D" id="1.10.510.10">
    <property type="entry name" value="Transferase(Phosphotransferase) domain 1"/>
    <property type="match status" value="1"/>
</dbReference>
<dbReference type="Proteomes" id="UP001470230">
    <property type="component" value="Unassembled WGS sequence"/>
</dbReference>
<keyword evidence="3" id="KW-1185">Reference proteome</keyword>
<dbReference type="InterPro" id="IPR006597">
    <property type="entry name" value="Sel1-like"/>
</dbReference>
<proteinExistence type="predicted"/>
<sequence length="888" mass="105122">MKIFYDADRKKLFEREKRNYKMICHPLIPKFYGIGKINKEERLLIEYIKGSSLQKISEMKLNKEDKISIIYELLKIIEYLHHNEFIYRDMKPDYFIIDESKTLVLIDFDRMLIEKDEQNSKDLSTIYIAPEVYESKRYSYEVDIYSLGLIIYFIVMEKGAPKELHSRNIFEDFSEDFCEMKQIFQNCINIERSTRPVIDKIIQDFLKYYSSSIEKLNLKQREDQKNNNSTLEIKEQENCMQIDLFKGNSDNLPNKENKNFHNNTKFEIYFNDPEALYSLGVIYYSCKYITQAIHYFSLAANQNDPQAQFNLGVIYSKGEYITRDINKAIHYFSLAANQNDPQAQFNLGIIYYNGEYITRDINKAIHYFSLAANQNHPQAQFNLGIIYYEGKYITRDINKAIHYFSLAANQNHPQAQYNLGVIYSKGEYITRDINKAIHYYSLAANQKYPQVQYNLGLIYYEGEYITRDINKAIRYFSLAANQNHPQAQYNLGVIYSKGEYITRDINKAIHYYSLAANQKYPQVQYNLGLIYYEGEYITQDINKAIHYYSLAANQKYPQAQYNLGAIYYEGEYITRDINKAIHYFSLAANQKYPQAQYNLGVIYYEGKYITRDINKAIHYYSLAANQNHPQAQSILGSFYYDGKYFEQNANIAIRYFSLAASKGDIRSHFALGVIYSQGIHIERNFKEAIHHYNNGSNRRDNYSKNNLGIIYKYNDYKNKFPIEYFKEAIHDKNDIVSMYNLGHIYLYGEKANIDLDKSIELLIRSSNGGFKHSKILLCLALIKKITGPKITKETIEEEINKSHEKTDKLTQEILDIIQLYHLKNDLYYEFFYWEYKNVDFTYDINWTPIMTSDFFSEREKKIKEKEEKNKNLREINHNFYEGFGYDLL</sequence>
<evidence type="ECO:0000313" key="2">
    <source>
        <dbReference type="EMBL" id="KAK8895196.1"/>
    </source>
</evidence>
<organism evidence="2 3">
    <name type="scientific">Tritrichomonas musculus</name>
    <dbReference type="NCBI Taxonomy" id="1915356"/>
    <lineage>
        <taxon>Eukaryota</taxon>
        <taxon>Metamonada</taxon>
        <taxon>Parabasalia</taxon>
        <taxon>Tritrichomonadida</taxon>
        <taxon>Tritrichomonadidae</taxon>
        <taxon>Tritrichomonas</taxon>
    </lineage>
</organism>
<comment type="caution">
    <text evidence="2">The sequence shown here is derived from an EMBL/GenBank/DDBJ whole genome shotgun (WGS) entry which is preliminary data.</text>
</comment>
<dbReference type="SUPFAM" id="SSF56112">
    <property type="entry name" value="Protein kinase-like (PK-like)"/>
    <property type="match status" value="1"/>
</dbReference>
<dbReference type="SUPFAM" id="SSF81901">
    <property type="entry name" value="HCP-like"/>
    <property type="match status" value="3"/>
</dbReference>
<feature type="domain" description="Protein kinase" evidence="1">
    <location>
        <begin position="1"/>
        <end position="206"/>
    </location>
</feature>
<dbReference type="InterPro" id="IPR011009">
    <property type="entry name" value="Kinase-like_dom_sf"/>
</dbReference>
<accession>A0ABR2KVT8</accession>